<protein>
    <submittedName>
        <fullName evidence="4">Ankyrin repeat-containing domain protein</fullName>
    </submittedName>
</protein>
<dbReference type="InterPro" id="IPR036770">
    <property type="entry name" value="Ankyrin_rpt-contain_sf"/>
</dbReference>
<comment type="caution">
    <text evidence="4">The sequence shown here is derived from an EMBL/GenBank/DDBJ whole genome shotgun (WGS) entry which is preliminary data.</text>
</comment>
<feature type="repeat" description="ANK" evidence="3">
    <location>
        <begin position="174"/>
        <end position="206"/>
    </location>
</feature>
<feature type="repeat" description="ANK" evidence="3">
    <location>
        <begin position="100"/>
        <end position="132"/>
    </location>
</feature>
<dbReference type="SUPFAM" id="SSF48403">
    <property type="entry name" value="Ankyrin repeat"/>
    <property type="match status" value="1"/>
</dbReference>
<feature type="repeat" description="ANK" evidence="3">
    <location>
        <begin position="212"/>
        <end position="244"/>
    </location>
</feature>
<feature type="repeat" description="ANK" evidence="3">
    <location>
        <begin position="356"/>
        <end position="388"/>
    </location>
</feature>
<evidence type="ECO:0000256" key="3">
    <source>
        <dbReference type="PROSITE-ProRule" id="PRU00023"/>
    </source>
</evidence>
<proteinExistence type="predicted"/>
<accession>A0AA40ENK6</accession>
<dbReference type="EMBL" id="JAUKUD010000005">
    <property type="protein sequence ID" value="KAK0742614.1"/>
    <property type="molecule type" value="Genomic_DNA"/>
</dbReference>
<name>A0AA40ENK6_9PEZI</name>
<dbReference type="AlphaFoldDB" id="A0AA40ENK6"/>
<evidence type="ECO:0000313" key="4">
    <source>
        <dbReference type="EMBL" id="KAK0742614.1"/>
    </source>
</evidence>
<keyword evidence="2 3" id="KW-0040">ANK repeat</keyword>
<dbReference type="SMART" id="SM00248">
    <property type="entry name" value="ANK"/>
    <property type="match status" value="10"/>
</dbReference>
<reference evidence="4" key="1">
    <citation type="submission" date="2023-06" db="EMBL/GenBank/DDBJ databases">
        <title>Genome-scale phylogeny and comparative genomics of the fungal order Sordariales.</title>
        <authorList>
            <consortium name="Lawrence Berkeley National Laboratory"/>
            <person name="Hensen N."/>
            <person name="Bonometti L."/>
            <person name="Westerberg I."/>
            <person name="Brannstrom I.O."/>
            <person name="Guillou S."/>
            <person name="Cros-Aarteil S."/>
            <person name="Calhoun S."/>
            <person name="Haridas S."/>
            <person name="Kuo A."/>
            <person name="Mondo S."/>
            <person name="Pangilinan J."/>
            <person name="Riley R."/>
            <person name="LaButti K."/>
            <person name="Andreopoulos B."/>
            <person name="Lipzen A."/>
            <person name="Chen C."/>
            <person name="Yanf M."/>
            <person name="Daum C."/>
            <person name="Ng V."/>
            <person name="Clum A."/>
            <person name="Steindorff A."/>
            <person name="Ohm R."/>
            <person name="Martin F."/>
            <person name="Silar P."/>
            <person name="Natvig D."/>
            <person name="Lalanne C."/>
            <person name="Gautier V."/>
            <person name="Ament-velasquez S.L."/>
            <person name="Kruys A."/>
            <person name="Hutchinson M.I."/>
            <person name="Powell A.J."/>
            <person name="Barry K."/>
            <person name="Miller A.N."/>
            <person name="Grigoriev I.V."/>
            <person name="Debuchy R."/>
            <person name="Gladieux P."/>
            <person name="Thoren M.H."/>
            <person name="Johannesson H."/>
        </authorList>
    </citation>
    <scope>NUCLEOTIDE SEQUENCE</scope>
    <source>
        <strain evidence="4">SMH3187-1</strain>
    </source>
</reference>
<dbReference type="InterPro" id="IPR002110">
    <property type="entry name" value="Ankyrin_rpt"/>
</dbReference>
<organism evidence="4 5">
    <name type="scientific">Schizothecium vesticola</name>
    <dbReference type="NCBI Taxonomy" id="314040"/>
    <lineage>
        <taxon>Eukaryota</taxon>
        <taxon>Fungi</taxon>
        <taxon>Dikarya</taxon>
        <taxon>Ascomycota</taxon>
        <taxon>Pezizomycotina</taxon>
        <taxon>Sordariomycetes</taxon>
        <taxon>Sordariomycetidae</taxon>
        <taxon>Sordariales</taxon>
        <taxon>Schizotheciaceae</taxon>
        <taxon>Schizothecium</taxon>
    </lineage>
</organism>
<dbReference type="PROSITE" id="PS50297">
    <property type="entry name" value="ANK_REP_REGION"/>
    <property type="match status" value="4"/>
</dbReference>
<evidence type="ECO:0000313" key="5">
    <source>
        <dbReference type="Proteomes" id="UP001172155"/>
    </source>
</evidence>
<evidence type="ECO:0000256" key="2">
    <source>
        <dbReference type="ARBA" id="ARBA00023043"/>
    </source>
</evidence>
<keyword evidence="1" id="KW-0677">Repeat</keyword>
<dbReference type="PANTHER" id="PTHR24198:SF165">
    <property type="entry name" value="ANKYRIN REPEAT-CONTAINING PROTEIN-RELATED"/>
    <property type="match status" value="1"/>
</dbReference>
<keyword evidence="5" id="KW-1185">Reference proteome</keyword>
<sequence length="407" mass="44375">MTPLHRAVIGLTQVGLVGDHQDAGKTQRPVPGQAPRQASLTCVKLLVRAGADLQAGDSHGRKPIHWASGLGRGDMVRFLVESAGSPRAQKKAANEKCVIQQTAPLYWASGKGHHETVKYLLSKGAQVEYVDKRGKTAVNWAARFGHSEILRDLLDALREGNKDVKAVVDTQELGGRTALIWAAVKGNLECARLLIEAGADVDLAENVEEALGGGTPLSWSVTHQHPAIIDLLLEKGAAIDIRDERRSLLGWASSSGSIAIFQKLRSSAREQHLELDPDGPDVEGNTPFMLAAAKGHVGMLEYLYGLQRHGEAQINVHHQNQEGNTALLLAAGWGRLPIVVWLVETAGLDIDHANVMGDTALHRAANWGREEVVKYLLTYRARSNMRNKKGMLYTEVLDQFRRLNEAS</sequence>
<evidence type="ECO:0000256" key="1">
    <source>
        <dbReference type="ARBA" id="ARBA00022737"/>
    </source>
</evidence>
<gene>
    <name evidence="4" type="ORF">B0T18DRAFT_328960</name>
</gene>
<dbReference type="PROSITE" id="PS50088">
    <property type="entry name" value="ANK_REPEAT"/>
    <property type="match status" value="5"/>
</dbReference>
<dbReference type="Pfam" id="PF12796">
    <property type="entry name" value="Ank_2"/>
    <property type="match status" value="3"/>
</dbReference>
<dbReference type="Gene3D" id="1.25.40.20">
    <property type="entry name" value="Ankyrin repeat-containing domain"/>
    <property type="match status" value="3"/>
</dbReference>
<dbReference type="Proteomes" id="UP001172155">
    <property type="component" value="Unassembled WGS sequence"/>
</dbReference>
<dbReference type="PANTHER" id="PTHR24198">
    <property type="entry name" value="ANKYRIN REPEAT AND PROTEIN KINASE DOMAIN-CONTAINING PROTEIN"/>
    <property type="match status" value="1"/>
</dbReference>
<dbReference type="PRINTS" id="PR01415">
    <property type="entry name" value="ANKYRIN"/>
</dbReference>
<feature type="repeat" description="ANK" evidence="3">
    <location>
        <begin position="59"/>
        <end position="91"/>
    </location>
</feature>